<protein>
    <recommendedName>
        <fullName evidence="3">Tetratricopeptide repeat protein</fullName>
    </recommendedName>
</protein>
<accession>A0A2P7ECU7</accession>
<dbReference type="RefSeq" id="WP_106500483.1">
    <property type="nucleotide sequence ID" value="NZ_PXVC01000053.1"/>
</dbReference>
<proteinExistence type="predicted"/>
<dbReference type="Proteomes" id="UP000240206">
    <property type="component" value="Unassembled WGS sequence"/>
</dbReference>
<sequence length="226" mass="24745">MSASQSWWQLVQEALQQQNWPVAEGALRRLLQESPDHLELLDLLGYALLMQGCFAESEAQLRKAMARSAQSFWTPHKLGDALRGQQRMQEAVECYEQALSWGSDSPLTVRNLLQVLDGLSTERALCRLAGLADEGGSTWQEGAIEAALQSPSPRLAFSLCQLGCGDGDVRAKAYMQALSELDLVSLQALLKGGDDSFSRALQQRLRSLIGPVFSTVESSGPREVLP</sequence>
<keyword evidence="2" id="KW-1185">Reference proteome</keyword>
<dbReference type="SUPFAM" id="SSF48452">
    <property type="entry name" value="TPR-like"/>
    <property type="match status" value="1"/>
</dbReference>
<comment type="caution">
    <text evidence="1">The sequence shown here is derived from an EMBL/GenBank/DDBJ whole genome shotgun (WGS) entry which is preliminary data.</text>
</comment>
<dbReference type="AlphaFoldDB" id="A0A2P7ECU7"/>
<evidence type="ECO:0000313" key="1">
    <source>
        <dbReference type="EMBL" id="PSI01048.1"/>
    </source>
</evidence>
<dbReference type="InterPro" id="IPR011990">
    <property type="entry name" value="TPR-like_helical_dom_sf"/>
</dbReference>
<gene>
    <name evidence="1" type="ORF">C7K08_09960</name>
</gene>
<organism evidence="1 2">
    <name type="scientific">Synechococcus lacustris str. Tous</name>
    <dbReference type="NCBI Taxonomy" id="1910958"/>
    <lineage>
        <taxon>Bacteria</taxon>
        <taxon>Bacillati</taxon>
        <taxon>Cyanobacteriota</taxon>
        <taxon>Cyanophyceae</taxon>
        <taxon>Synechococcales</taxon>
        <taxon>Synechococcaceae</taxon>
        <taxon>Synechococcus</taxon>
    </lineage>
</organism>
<name>A0A2P7ECU7_9SYNE</name>
<dbReference type="Pfam" id="PF13432">
    <property type="entry name" value="TPR_16"/>
    <property type="match status" value="1"/>
</dbReference>
<evidence type="ECO:0000313" key="2">
    <source>
        <dbReference type="Proteomes" id="UP000240206"/>
    </source>
</evidence>
<dbReference type="EMBL" id="PXVC01000053">
    <property type="protein sequence ID" value="PSI01048.1"/>
    <property type="molecule type" value="Genomic_DNA"/>
</dbReference>
<dbReference type="Gene3D" id="1.25.40.10">
    <property type="entry name" value="Tetratricopeptide repeat domain"/>
    <property type="match status" value="1"/>
</dbReference>
<reference evidence="2" key="1">
    <citation type="submission" date="2018-03" db="EMBL/GenBank/DDBJ databases">
        <title>Ecological and genomic features of two cosmopolitan and abundant freshwater picocyanobacteria.</title>
        <authorList>
            <person name="Cabello-Yeves P.J."/>
            <person name="Picazo A."/>
            <person name="Camacho A."/>
            <person name="Callieri C."/>
            <person name="Rosselli R."/>
            <person name="Roda-Garcia J."/>
            <person name="Coutinho F.H."/>
            <person name="Rodriguez-Valera F."/>
        </authorList>
    </citation>
    <scope>NUCLEOTIDE SEQUENCE [LARGE SCALE GENOMIC DNA]</scope>
    <source>
        <strain evidence="2">Tous</strain>
    </source>
</reference>
<evidence type="ECO:0008006" key="3">
    <source>
        <dbReference type="Google" id="ProtNLM"/>
    </source>
</evidence>